<dbReference type="Gene3D" id="1.10.10.60">
    <property type="entry name" value="Homeodomain-like"/>
    <property type="match status" value="2"/>
</dbReference>
<keyword evidence="1" id="KW-0805">Transcription regulation</keyword>
<reference evidence="5 6" key="1">
    <citation type="journal article" date="2018" name="Elife">
        <title>Discovery and characterization of a prevalent human gut bacterial enzyme sufficient for the inactivation of a family of plant toxins.</title>
        <authorList>
            <person name="Koppel N."/>
            <person name="Bisanz J.E."/>
            <person name="Pandelia M.E."/>
            <person name="Turnbaugh P.J."/>
            <person name="Balskus E.P."/>
        </authorList>
    </citation>
    <scope>NUCLEOTIDE SEQUENCE [LARGE SCALE GENOMIC DNA]</scope>
    <source>
        <strain evidence="5 6">3C</strain>
    </source>
</reference>
<dbReference type="OrthoDB" id="9799345at2"/>
<dbReference type="GO" id="GO:0043565">
    <property type="term" value="F:sequence-specific DNA binding"/>
    <property type="evidence" value="ECO:0007669"/>
    <property type="project" value="InterPro"/>
</dbReference>
<dbReference type="SMART" id="SM00342">
    <property type="entry name" value="HTH_ARAC"/>
    <property type="match status" value="1"/>
</dbReference>
<dbReference type="InterPro" id="IPR018062">
    <property type="entry name" value="HTH_AraC-typ_CS"/>
</dbReference>
<dbReference type="RefSeq" id="WP_114569508.1">
    <property type="nucleotide sequence ID" value="NZ_CABMMS010000015.1"/>
</dbReference>
<dbReference type="PROSITE" id="PS00041">
    <property type="entry name" value="HTH_ARAC_FAMILY_1"/>
    <property type="match status" value="1"/>
</dbReference>
<dbReference type="PANTHER" id="PTHR47893">
    <property type="entry name" value="REGULATORY PROTEIN PCHR"/>
    <property type="match status" value="1"/>
</dbReference>
<dbReference type="Pfam" id="PF12833">
    <property type="entry name" value="HTH_18"/>
    <property type="match status" value="1"/>
</dbReference>
<comment type="caution">
    <text evidence="5">The sequence shown here is derived from an EMBL/GenBank/DDBJ whole genome shotgun (WGS) entry which is preliminary data.</text>
</comment>
<protein>
    <submittedName>
        <fullName evidence="5">AraC family transcriptional regulator</fullName>
    </submittedName>
</protein>
<evidence type="ECO:0000313" key="5">
    <source>
        <dbReference type="EMBL" id="RDB61454.1"/>
    </source>
</evidence>
<dbReference type="InterPro" id="IPR053142">
    <property type="entry name" value="PchR_regulatory_protein"/>
</dbReference>
<evidence type="ECO:0000313" key="6">
    <source>
        <dbReference type="Proteomes" id="UP000254000"/>
    </source>
</evidence>
<dbReference type="InterPro" id="IPR018060">
    <property type="entry name" value="HTH_AraC"/>
</dbReference>
<proteinExistence type="predicted"/>
<feature type="domain" description="HTH araC/xylS-type" evidence="4">
    <location>
        <begin position="218"/>
        <end position="316"/>
    </location>
</feature>
<evidence type="ECO:0000256" key="1">
    <source>
        <dbReference type="ARBA" id="ARBA00023015"/>
    </source>
</evidence>
<dbReference type="InterPro" id="IPR009057">
    <property type="entry name" value="Homeodomain-like_sf"/>
</dbReference>
<accession>A0A369LQM8</accession>
<dbReference type="EMBL" id="PPTS01000015">
    <property type="protein sequence ID" value="RDB61454.1"/>
    <property type="molecule type" value="Genomic_DNA"/>
</dbReference>
<dbReference type="PROSITE" id="PS01124">
    <property type="entry name" value="HTH_ARAC_FAMILY_2"/>
    <property type="match status" value="1"/>
</dbReference>
<keyword evidence="2" id="KW-0238">DNA-binding</keyword>
<dbReference type="SUPFAM" id="SSF46689">
    <property type="entry name" value="Homeodomain-like"/>
    <property type="match status" value="2"/>
</dbReference>
<dbReference type="AlphaFoldDB" id="A0A369LQM8"/>
<evidence type="ECO:0000256" key="3">
    <source>
        <dbReference type="ARBA" id="ARBA00023163"/>
    </source>
</evidence>
<dbReference type="InterPro" id="IPR020449">
    <property type="entry name" value="Tscrpt_reg_AraC-type_HTH"/>
</dbReference>
<organism evidence="5 6">
    <name type="scientific">Gordonibacter pamelaeae</name>
    <dbReference type="NCBI Taxonomy" id="471189"/>
    <lineage>
        <taxon>Bacteria</taxon>
        <taxon>Bacillati</taxon>
        <taxon>Actinomycetota</taxon>
        <taxon>Coriobacteriia</taxon>
        <taxon>Eggerthellales</taxon>
        <taxon>Eggerthellaceae</taxon>
        <taxon>Gordonibacter</taxon>
    </lineage>
</organism>
<dbReference type="PANTHER" id="PTHR47893:SF1">
    <property type="entry name" value="REGULATORY PROTEIN PCHR"/>
    <property type="match status" value="1"/>
</dbReference>
<name>A0A369LQM8_9ACTN</name>
<evidence type="ECO:0000259" key="4">
    <source>
        <dbReference type="PROSITE" id="PS01124"/>
    </source>
</evidence>
<dbReference type="GO" id="GO:0003700">
    <property type="term" value="F:DNA-binding transcription factor activity"/>
    <property type="evidence" value="ECO:0007669"/>
    <property type="project" value="InterPro"/>
</dbReference>
<evidence type="ECO:0000256" key="2">
    <source>
        <dbReference type="ARBA" id="ARBA00023125"/>
    </source>
</evidence>
<keyword evidence="6" id="KW-1185">Reference proteome</keyword>
<gene>
    <name evidence="5" type="ORF">C1877_14855</name>
</gene>
<keyword evidence="3" id="KW-0804">Transcription</keyword>
<dbReference type="GeneID" id="78360968"/>
<dbReference type="Proteomes" id="UP000254000">
    <property type="component" value="Unassembled WGS sequence"/>
</dbReference>
<sequence length="320" mass="35938">MGFVGIHDATLEQSGFAEVTRPAGFGPLWKSYASHSGFARGYYHLCAPSDRWSIAIHDFTLEKDALLEFKLPEYLSITWYESISGEELTPYRKLRAKALWGFCSDQGGWRGLVHGGVPVRAIGIEVTPRMSTEYLEAEYEGQFENVRDAFLSVNDMHASPEMRALLASLYPHPGDEGKSQLFYEGKVLEALGLLAERTRISRQKPRAGLSEEDARRIRSVVAYIDDHAARNLLVSDLARAACMSPTKFKESFRIETGLTLTAYVQRRRASMAESLLRQPDLTIAQVARAVGYTCAGRFSKVFQRETGMLPSEYRSELAHR</sequence>
<dbReference type="PRINTS" id="PR00032">
    <property type="entry name" value="HTHARAC"/>
</dbReference>